<gene>
    <name evidence="1" type="ORF">FUT82_07380</name>
</gene>
<sequence length="65" mass="7590">MPYGKFTRRYQFQTMFCLIVYCKQAKLVGEVTVNFQNFALAPCRALIYKKLGSPEFQGRPSRSFN</sequence>
<protein>
    <submittedName>
        <fullName evidence="1">Uncharacterized protein</fullName>
    </submittedName>
</protein>
<dbReference type="Proteomes" id="UP000323594">
    <property type="component" value="Chromosome"/>
</dbReference>
<reference evidence="1 2" key="1">
    <citation type="submission" date="2019-08" db="EMBL/GenBank/DDBJ databases">
        <authorList>
            <person name="Kuhnert P."/>
        </authorList>
    </citation>
    <scope>NUCLEOTIDE SEQUENCE [LARGE SCALE GENOMIC DNA]</scope>
    <source>
        <strain evidence="1 2">B36.5</strain>
    </source>
</reference>
<evidence type="ECO:0000313" key="1">
    <source>
        <dbReference type="EMBL" id="QEJ97833.1"/>
    </source>
</evidence>
<dbReference type="AlphaFoldDB" id="A0AAE6IT92"/>
<name>A0AAE6IT92_TREPH</name>
<organism evidence="1 2">
    <name type="scientific">Treponema phagedenis</name>
    <dbReference type="NCBI Taxonomy" id="162"/>
    <lineage>
        <taxon>Bacteria</taxon>
        <taxon>Pseudomonadati</taxon>
        <taxon>Spirochaetota</taxon>
        <taxon>Spirochaetia</taxon>
        <taxon>Spirochaetales</taxon>
        <taxon>Treponemataceae</taxon>
        <taxon>Treponema</taxon>
    </lineage>
</organism>
<evidence type="ECO:0000313" key="2">
    <source>
        <dbReference type="Proteomes" id="UP000323594"/>
    </source>
</evidence>
<dbReference type="EMBL" id="CP042817">
    <property type="protein sequence ID" value="QEJ97833.1"/>
    <property type="molecule type" value="Genomic_DNA"/>
</dbReference>
<proteinExistence type="predicted"/>
<accession>A0AAE6IT92</accession>